<organism evidence="2 3">
    <name type="scientific">Oldenlandia corymbosa var. corymbosa</name>
    <dbReference type="NCBI Taxonomy" id="529605"/>
    <lineage>
        <taxon>Eukaryota</taxon>
        <taxon>Viridiplantae</taxon>
        <taxon>Streptophyta</taxon>
        <taxon>Embryophyta</taxon>
        <taxon>Tracheophyta</taxon>
        <taxon>Spermatophyta</taxon>
        <taxon>Magnoliopsida</taxon>
        <taxon>eudicotyledons</taxon>
        <taxon>Gunneridae</taxon>
        <taxon>Pentapetalae</taxon>
        <taxon>asterids</taxon>
        <taxon>lamiids</taxon>
        <taxon>Gentianales</taxon>
        <taxon>Rubiaceae</taxon>
        <taxon>Rubioideae</taxon>
        <taxon>Spermacoceae</taxon>
        <taxon>Hedyotis-Oldenlandia complex</taxon>
        <taxon>Oldenlandia</taxon>
    </lineage>
</organism>
<name>A0AAV1CV09_OLDCO</name>
<dbReference type="AlphaFoldDB" id="A0AAV1CV09"/>
<evidence type="ECO:0000313" key="2">
    <source>
        <dbReference type="EMBL" id="CAI9099479.1"/>
    </source>
</evidence>
<feature type="region of interest" description="Disordered" evidence="1">
    <location>
        <begin position="178"/>
        <end position="202"/>
    </location>
</feature>
<evidence type="ECO:0000313" key="3">
    <source>
        <dbReference type="Proteomes" id="UP001161247"/>
    </source>
</evidence>
<keyword evidence="3" id="KW-1185">Reference proteome</keyword>
<sequence>MWRLSLLNQAIAKGVDLQQPTSHDPKPPAETLAARDTLSQPAKTLAARIKGSTSGLSAAEKETIMIDLQPSPERNENEIDVVNVHNSIPTPTTNRFSALQDMCDGEVDLLVETDDEVENVYTEGNDVQGDKPAALMNEPAPVAITIMDEKSAAPSNELITDDVLASMSQLVVGKFPDDSFKMESQDDNVDQEDEGRWSEGEKDVVLITQNEQGERSVKKKRSRQMKEARAKLLEGAELRRCLRLQ</sequence>
<protein>
    <submittedName>
        <fullName evidence="2">OLC1v1036306C1</fullName>
    </submittedName>
</protein>
<dbReference type="Proteomes" id="UP001161247">
    <property type="component" value="Chromosome 3"/>
</dbReference>
<reference evidence="2" key="1">
    <citation type="submission" date="2023-03" db="EMBL/GenBank/DDBJ databases">
        <authorList>
            <person name="Julca I."/>
        </authorList>
    </citation>
    <scope>NUCLEOTIDE SEQUENCE</scope>
</reference>
<gene>
    <name evidence="2" type="ORF">OLC1_LOCUS9495</name>
</gene>
<evidence type="ECO:0000256" key="1">
    <source>
        <dbReference type="SAM" id="MobiDB-lite"/>
    </source>
</evidence>
<accession>A0AAV1CV09</accession>
<proteinExistence type="predicted"/>
<dbReference type="EMBL" id="OX459120">
    <property type="protein sequence ID" value="CAI9099479.1"/>
    <property type="molecule type" value="Genomic_DNA"/>
</dbReference>